<sequence>MTSIDAAKVALVDRALRVSTAVVVAVGLALAGVAARDEPVELLFYFTVQVNIAYLVVLLAGCGDRLRTALTVYLVGTALVFVLVLANPWSGYAMVANPDARGTISDAGNLLLHAVAPPLAAAQWLHRRPRVALRPAYAVSLLGYPLLWLTVILLRGAFGEAEDRYLYPFLDVPRLGYPTVALNALLFGLTLVLIALTAVRLTRRRCDGLSGGPAG</sequence>
<keyword evidence="1" id="KW-0472">Membrane</keyword>
<gene>
    <name evidence="2" type="ORF">EV382_3563</name>
</gene>
<feature type="transmembrane region" description="Helical" evidence="1">
    <location>
        <begin position="15"/>
        <end position="36"/>
    </location>
</feature>
<feature type="transmembrane region" description="Helical" evidence="1">
    <location>
        <begin position="42"/>
        <end position="62"/>
    </location>
</feature>
<keyword evidence="1" id="KW-1133">Transmembrane helix</keyword>
<dbReference type="AlphaFoldDB" id="A0A4Q7UGH8"/>
<dbReference type="OrthoDB" id="9809977at2"/>
<reference evidence="2 3" key="1">
    <citation type="submission" date="2019-02" db="EMBL/GenBank/DDBJ databases">
        <title>Sequencing the genomes of 1000 actinobacteria strains.</title>
        <authorList>
            <person name="Klenk H.-P."/>
        </authorList>
    </citation>
    <scope>NUCLEOTIDE SEQUENCE [LARGE SCALE GENOMIC DNA]</scope>
    <source>
        <strain evidence="2 3">DSM 45888</strain>
    </source>
</reference>
<evidence type="ECO:0000313" key="2">
    <source>
        <dbReference type="EMBL" id="RZT80316.1"/>
    </source>
</evidence>
<feature type="transmembrane region" description="Helical" evidence="1">
    <location>
        <begin position="69"/>
        <end position="87"/>
    </location>
</feature>
<comment type="caution">
    <text evidence="2">The sequence shown here is derived from an EMBL/GenBank/DDBJ whole genome shotgun (WGS) entry which is preliminary data.</text>
</comment>
<dbReference type="EMBL" id="SHKK01000001">
    <property type="protein sequence ID" value="RZT80316.1"/>
    <property type="molecule type" value="Genomic_DNA"/>
</dbReference>
<keyword evidence="1" id="KW-0812">Transmembrane</keyword>
<evidence type="ECO:0000256" key="1">
    <source>
        <dbReference type="SAM" id="Phobius"/>
    </source>
</evidence>
<accession>A0A4Q7UGH8</accession>
<dbReference type="InterPro" id="IPR049713">
    <property type="entry name" value="Pr6Pr-like"/>
</dbReference>
<dbReference type="Proteomes" id="UP000293781">
    <property type="component" value="Unassembled WGS sequence"/>
</dbReference>
<name>A0A4Q7UGH8_9ACTN</name>
<protein>
    <recommendedName>
        <fullName evidence="4">FAR-17a/AIG1-like protein</fullName>
    </recommendedName>
</protein>
<dbReference type="RefSeq" id="WP_130403316.1">
    <property type="nucleotide sequence ID" value="NZ_SHKK01000001.1"/>
</dbReference>
<keyword evidence="3" id="KW-1185">Reference proteome</keyword>
<feature type="transmembrane region" description="Helical" evidence="1">
    <location>
        <begin position="137"/>
        <end position="158"/>
    </location>
</feature>
<evidence type="ECO:0008006" key="4">
    <source>
        <dbReference type="Google" id="ProtNLM"/>
    </source>
</evidence>
<proteinExistence type="predicted"/>
<feature type="transmembrane region" description="Helical" evidence="1">
    <location>
        <begin position="178"/>
        <end position="199"/>
    </location>
</feature>
<evidence type="ECO:0000313" key="3">
    <source>
        <dbReference type="Proteomes" id="UP000293781"/>
    </source>
</evidence>
<dbReference type="NCBIfam" id="NF038065">
    <property type="entry name" value="Pr6Pr"/>
    <property type="match status" value="1"/>
</dbReference>
<organism evidence="2 3">
    <name type="scientific">Micromonospora violae</name>
    <dbReference type="NCBI Taxonomy" id="1278207"/>
    <lineage>
        <taxon>Bacteria</taxon>
        <taxon>Bacillati</taxon>
        <taxon>Actinomycetota</taxon>
        <taxon>Actinomycetes</taxon>
        <taxon>Micromonosporales</taxon>
        <taxon>Micromonosporaceae</taxon>
        <taxon>Micromonospora</taxon>
    </lineage>
</organism>